<gene>
    <name evidence="1" type="ORF">MEUPH1_LOCUS29903</name>
</gene>
<reference evidence="1 2" key="1">
    <citation type="submission" date="2023-01" db="EMBL/GenBank/DDBJ databases">
        <authorList>
            <person name="Whitehead M."/>
        </authorList>
    </citation>
    <scope>NUCLEOTIDE SEQUENCE [LARGE SCALE GENOMIC DNA]</scope>
</reference>
<proteinExistence type="predicted"/>
<evidence type="ECO:0000313" key="1">
    <source>
        <dbReference type="EMBL" id="CAI6376544.1"/>
    </source>
</evidence>
<keyword evidence="2" id="KW-1185">Reference proteome</keyword>
<dbReference type="AlphaFoldDB" id="A0AAV0Y6G6"/>
<accession>A0AAV0Y6G6</accession>
<name>A0AAV0Y6G6_9HEMI</name>
<dbReference type="EMBL" id="CARXXK010001497">
    <property type="protein sequence ID" value="CAI6376544.1"/>
    <property type="molecule type" value="Genomic_DNA"/>
</dbReference>
<evidence type="ECO:0000313" key="2">
    <source>
        <dbReference type="Proteomes" id="UP001160148"/>
    </source>
</evidence>
<protein>
    <submittedName>
        <fullName evidence="1">Uncharacterized protein</fullName>
    </submittedName>
</protein>
<comment type="caution">
    <text evidence="1">The sequence shown here is derived from an EMBL/GenBank/DDBJ whole genome shotgun (WGS) entry which is preliminary data.</text>
</comment>
<dbReference type="Proteomes" id="UP001160148">
    <property type="component" value="Unassembled WGS sequence"/>
</dbReference>
<organism evidence="1 2">
    <name type="scientific">Macrosiphum euphorbiae</name>
    <name type="common">potato aphid</name>
    <dbReference type="NCBI Taxonomy" id="13131"/>
    <lineage>
        <taxon>Eukaryota</taxon>
        <taxon>Metazoa</taxon>
        <taxon>Ecdysozoa</taxon>
        <taxon>Arthropoda</taxon>
        <taxon>Hexapoda</taxon>
        <taxon>Insecta</taxon>
        <taxon>Pterygota</taxon>
        <taxon>Neoptera</taxon>
        <taxon>Paraneoptera</taxon>
        <taxon>Hemiptera</taxon>
        <taxon>Sternorrhyncha</taxon>
        <taxon>Aphidomorpha</taxon>
        <taxon>Aphidoidea</taxon>
        <taxon>Aphididae</taxon>
        <taxon>Macrosiphini</taxon>
        <taxon>Macrosiphum</taxon>
    </lineage>
</organism>
<sequence>MYDTLPAQLHKQYPVLSNEIIHSNPSPLFNINDKLFEKITLEQTNTIINVLKEKYRYIMLTNNTLVMVQHIVQPKNKPPNLIVKQFISCSEFTNTPESSFKIGVYMVDTSKMSELYCINLTDIKYKCFFISLSDNLALISTLCHSET</sequence>